<dbReference type="PROSITE" id="PS51257">
    <property type="entry name" value="PROKAR_LIPOPROTEIN"/>
    <property type="match status" value="1"/>
</dbReference>
<protein>
    <submittedName>
        <fullName evidence="2">Uncharacterized protein</fullName>
    </submittedName>
</protein>
<organism evidence="2 3">
    <name type="scientific">Lacrimispora defluvii</name>
    <dbReference type="NCBI Taxonomy" id="2719233"/>
    <lineage>
        <taxon>Bacteria</taxon>
        <taxon>Bacillati</taxon>
        <taxon>Bacillota</taxon>
        <taxon>Clostridia</taxon>
        <taxon>Lachnospirales</taxon>
        <taxon>Lachnospiraceae</taxon>
        <taxon>Lacrimispora</taxon>
    </lineage>
</organism>
<evidence type="ECO:0000256" key="1">
    <source>
        <dbReference type="SAM" id="SignalP"/>
    </source>
</evidence>
<dbReference type="SUPFAM" id="SSF82171">
    <property type="entry name" value="DPP6 N-terminal domain-like"/>
    <property type="match status" value="1"/>
</dbReference>
<gene>
    <name evidence="2" type="ORF">G9470_06765</name>
</gene>
<feature type="signal peptide" evidence="1">
    <location>
        <begin position="1"/>
        <end position="19"/>
    </location>
</feature>
<comment type="caution">
    <text evidence="2">The sequence shown here is derived from an EMBL/GenBank/DDBJ whole genome shotgun (WGS) entry which is preliminary data.</text>
</comment>
<dbReference type="EMBL" id="JAAOXG010000013">
    <property type="protein sequence ID" value="NNJ29506.1"/>
    <property type="molecule type" value="Genomic_DNA"/>
</dbReference>
<dbReference type="Proteomes" id="UP000539052">
    <property type="component" value="Unassembled WGS sequence"/>
</dbReference>
<accession>A0ABX1VT77</accession>
<evidence type="ECO:0000313" key="2">
    <source>
        <dbReference type="EMBL" id="NNJ29506.1"/>
    </source>
</evidence>
<keyword evidence="1" id="KW-0732">Signal</keyword>
<evidence type="ECO:0000313" key="3">
    <source>
        <dbReference type="Proteomes" id="UP000539052"/>
    </source>
</evidence>
<feature type="chain" id="PRO_5045146343" evidence="1">
    <location>
        <begin position="20"/>
        <end position="388"/>
    </location>
</feature>
<proteinExistence type="predicted"/>
<name>A0ABX1VT77_9FIRM</name>
<dbReference type="RefSeq" id="WP_170820770.1">
    <property type="nucleotide sequence ID" value="NZ_JAAOXG010000013.1"/>
</dbReference>
<sequence length="388" mass="42811">MRKLIIAALVILLLSGCSAQDSSAITISQEPVVSKSAVLSEVADGIDTSKIQGKIRNIFCAAQNQVLILADKLYIYDLVTNSILYNTDMVNFSESEFYTIDKGIAAIGTINGDNSNGLSVNSQKDNILIVLYDNSLEKTAEINSSMFVAENEFIASSQQVAVSDDGKNIAFATNLGLYIYNIHTKTKTTLIDLSDDNDEKRCGLAWIDKVAFVKSGSTLAFMAQSFDVPVINGKDAYNTYGTINIDGSNLSLSERKDYTVKQFLAYNDFILMADGFKAPSGKLLKLDLSTMKLDTFSTKTQKESGSIFGSEKGQYFATSVVNKDNVTVRVYSMNTGLMLMEKVIVKEAFYMEREPEIRIIDDLKTCIVILGNRQRDVSTLCLFYPLNE</sequence>
<reference evidence="2 3" key="1">
    <citation type="submission" date="2020-03" db="EMBL/GenBank/DDBJ databases">
        <title>Genome Sequence of industrial isolate, B5A.</title>
        <authorList>
            <person name="Sharma S."/>
            <person name="Patil P.B."/>
            <person name="Korpole S."/>
        </authorList>
    </citation>
    <scope>NUCLEOTIDE SEQUENCE [LARGE SCALE GENOMIC DNA]</scope>
    <source>
        <strain evidence="2 3">PI-S10-B5A</strain>
    </source>
</reference>
<keyword evidence="3" id="KW-1185">Reference proteome</keyword>